<dbReference type="OrthoDB" id="5149874at2"/>
<dbReference type="RefSeq" id="WP_070133931.1">
    <property type="nucleotide sequence ID" value="NZ_MAYS01000100.1"/>
</dbReference>
<protein>
    <submittedName>
        <fullName evidence="1">Uncharacterized protein</fullName>
    </submittedName>
</protein>
<dbReference type="Proteomes" id="UP000243534">
    <property type="component" value="Unassembled WGS sequence"/>
</dbReference>
<dbReference type="AlphaFoldDB" id="A0A1E7Z3I5"/>
<accession>A0A1E7Z3I5</accession>
<evidence type="ECO:0000313" key="2">
    <source>
        <dbReference type="Proteomes" id="UP000243534"/>
    </source>
</evidence>
<dbReference type="EMBL" id="MAYS01000100">
    <property type="protein sequence ID" value="OFC63332.1"/>
    <property type="molecule type" value="Genomic_DNA"/>
</dbReference>
<comment type="caution">
    <text evidence="1">The sequence shown here is derived from an EMBL/GenBank/DDBJ whole genome shotgun (WGS) entry which is preliminary data.</text>
</comment>
<sequence length="115" mass="13379">MKESKDFIQVDGVKISIGDIFHTCWGYEQTNVEFYQVIGLRGTKTVELREIARRIVEETSWCSADVCAVKDSFIDDEIFKRRVRVHGNNVAVRFNDVTDAYRAEPDKRLHCSWGY</sequence>
<organism evidence="1 2">
    <name type="scientific">Candidatus Erwinia dacicola</name>
    <dbReference type="NCBI Taxonomy" id="252393"/>
    <lineage>
        <taxon>Bacteria</taxon>
        <taxon>Pseudomonadati</taxon>
        <taxon>Pseudomonadota</taxon>
        <taxon>Gammaproteobacteria</taxon>
        <taxon>Enterobacterales</taxon>
        <taxon>Erwiniaceae</taxon>
        <taxon>Erwinia</taxon>
    </lineage>
</organism>
<name>A0A1E7Z3I5_9GAMM</name>
<reference evidence="1 2" key="1">
    <citation type="submission" date="2016-07" db="EMBL/GenBank/DDBJ databases">
        <authorList>
            <person name="Yuval B."/>
        </authorList>
    </citation>
    <scope>NUCLEOTIDE SEQUENCE [LARGE SCALE GENOMIC DNA]</scope>
    <source>
        <strain evidence="1 2">IL</strain>
    </source>
</reference>
<evidence type="ECO:0000313" key="1">
    <source>
        <dbReference type="EMBL" id="OFC63332.1"/>
    </source>
</evidence>
<gene>
    <name evidence="1" type="ORF">BBW68_05745</name>
</gene>
<proteinExistence type="predicted"/>